<name>A0A0M0KH36_ALKHA</name>
<dbReference type="GO" id="GO:0006260">
    <property type="term" value="P:DNA replication"/>
    <property type="evidence" value="ECO:0007669"/>
    <property type="project" value="TreeGrafter"/>
</dbReference>
<comment type="caution">
    <text evidence="2">The sequence shown here is derived from an EMBL/GenBank/DDBJ whole genome shotgun (WGS) entry which is preliminary data.</text>
</comment>
<dbReference type="PANTHER" id="PTHR30050">
    <property type="entry name" value="CHROMOSOMAL REPLICATION INITIATOR PROTEIN DNAA"/>
    <property type="match status" value="1"/>
</dbReference>
<dbReference type="InterPro" id="IPR002611">
    <property type="entry name" value="IstB_ATP-bd"/>
</dbReference>
<dbReference type="CDD" id="cd00009">
    <property type="entry name" value="AAA"/>
    <property type="match status" value="1"/>
</dbReference>
<dbReference type="AlphaFoldDB" id="A0A0M0KH36"/>
<feature type="domain" description="AAA+ ATPase" evidence="1">
    <location>
        <begin position="158"/>
        <end position="298"/>
    </location>
</feature>
<dbReference type="SUPFAM" id="SSF52540">
    <property type="entry name" value="P-loop containing nucleoside triphosphate hydrolases"/>
    <property type="match status" value="1"/>
</dbReference>
<organism evidence="2">
    <name type="scientific">Halalkalibacterium halodurans</name>
    <name type="common">Bacillus halodurans</name>
    <dbReference type="NCBI Taxonomy" id="86665"/>
    <lineage>
        <taxon>Bacteria</taxon>
        <taxon>Bacillati</taxon>
        <taxon>Bacillota</taxon>
        <taxon>Bacilli</taxon>
        <taxon>Bacillales</taxon>
        <taxon>Bacillaceae</taxon>
        <taxon>Halalkalibacterium (ex Joshi et al. 2022)</taxon>
    </lineage>
</organism>
<dbReference type="InterPro" id="IPR003593">
    <property type="entry name" value="AAA+_ATPase"/>
</dbReference>
<dbReference type="Gene3D" id="3.40.50.300">
    <property type="entry name" value="P-loop containing nucleotide triphosphate hydrolases"/>
    <property type="match status" value="1"/>
</dbReference>
<evidence type="ECO:0000313" key="2">
    <source>
        <dbReference type="EMBL" id="KOO38126.1"/>
    </source>
</evidence>
<dbReference type="SMART" id="SM00382">
    <property type="entry name" value="AAA"/>
    <property type="match status" value="1"/>
</dbReference>
<reference evidence="2" key="1">
    <citation type="submission" date="2015-08" db="EMBL/GenBank/DDBJ databases">
        <title>Complete DNA Sequence of Pseudomonas syringae pv. actinidiae, the Causal Agent of Kiwifruit Canker Disease.</title>
        <authorList>
            <person name="Rikkerink E.H.A."/>
            <person name="Fineran P.C."/>
        </authorList>
    </citation>
    <scope>NUCLEOTIDE SEQUENCE</scope>
    <source>
        <strain evidence="2">DSM 13666</strain>
    </source>
</reference>
<dbReference type="PANTHER" id="PTHR30050:SF8">
    <property type="entry name" value="PRIMOSOMAL PROTEIN DNAI"/>
    <property type="match status" value="1"/>
</dbReference>
<dbReference type="GeneID" id="87598664"/>
<accession>A0A4Y7X2L8</accession>
<gene>
    <name evidence="2" type="ORF">AMD02_04070</name>
</gene>
<protein>
    <submittedName>
        <fullName evidence="2">Primosomal protein DnaI</fullName>
    </submittedName>
</protein>
<dbReference type="PATRIC" id="fig|136160.3.peg.1073"/>
<dbReference type="NCBIfam" id="NF006505">
    <property type="entry name" value="PRK08939.1"/>
    <property type="match status" value="1"/>
</dbReference>
<dbReference type="InterPro" id="IPR009928">
    <property type="entry name" value="DnaI_N"/>
</dbReference>
<accession>A0A0M0KH36</accession>
<dbReference type="Pfam" id="PF07319">
    <property type="entry name" value="DnaI_N"/>
    <property type="match status" value="1"/>
</dbReference>
<evidence type="ECO:0000259" key="1">
    <source>
        <dbReference type="SMART" id="SM00382"/>
    </source>
</evidence>
<sequence length="311" mass="35822">MESIQSSLKHMTGNRSFEKQFTQLKEAVFRSPHVQLFLEEHPSLSPITLEQGLSKLYEYQKEQSHCAHCPGLQKCPNLMKGYQPTLYVERDSLELSYSPCPLKEEEEREKKKRSLIRSLYIPKEILEAKFDDVESEPGRSIASHRALEFALSAKPGEDGMGLYLYGKFGVGKTFLMGAIANELKDRGIDSTIVYVPDFFRELKQSIGDGTFQQKLDFVKNAQVLIFDDIGAETMTSWVRDDVLGVILQYRIMEKLPTLFTSNYDYDELEEHLAYNDKSGTELLKAKRVMERIRHYTVSVMVQGQNRREHQS</sequence>
<proteinExistence type="predicted"/>
<dbReference type="RefSeq" id="WP_010899287.1">
    <property type="nucleotide sequence ID" value="NZ_CP040441.1"/>
</dbReference>
<dbReference type="OMA" id="HFTYSQR"/>
<dbReference type="Pfam" id="PF01695">
    <property type="entry name" value="IstB_IS21"/>
    <property type="match status" value="1"/>
</dbReference>
<dbReference type="InterPro" id="IPR027417">
    <property type="entry name" value="P-loop_NTPase"/>
</dbReference>
<dbReference type="GO" id="GO:0005524">
    <property type="term" value="F:ATP binding"/>
    <property type="evidence" value="ECO:0007669"/>
    <property type="project" value="InterPro"/>
</dbReference>
<dbReference type="EMBL" id="LILD01000001">
    <property type="protein sequence ID" value="KOO38126.1"/>
    <property type="molecule type" value="Genomic_DNA"/>
</dbReference>